<dbReference type="Proteomes" id="UP000887565">
    <property type="component" value="Unplaced"/>
</dbReference>
<name>A0A915HLM6_ROMCU</name>
<organism evidence="1 2">
    <name type="scientific">Romanomermis culicivorax</name>
    <name type="common">Nematode worm</name>
    <dbReference type="NCBI Taxonomy" id="13658"/>
    <lineage>
        <taxon>Eukaryota</taxon>
        <taxon>Metazoa</taxon>
        <taxon>Ecdysozoa</taxon>
        <taxon>Nematoda</taxon>
        <taxon>Enoplea</taxon>
        <taxon>Dorylaimia</taxon>
        <taxon>Mermithida</taxon>
        <taxon>Mermithoidea</taxon>
        <taxon>Mermithidae</taxon>
        <taxon>Romanomermis</taxon>
    </lineage>
</organism>
<keyword evidence="1" id="KW-1185">Reference proteome</keyword>
<reference evidence="2" key="1">
    <citation type="submission" date="2022-11" db="UniProtKB">
        <authorList>
            <consortium name="WormBaseParasite"/>
        </authorList>
    </citation>
    <scope>IDENTIFICATION</scope>
</reference>
<protein>
    <submittedName>
        <fullName evidence="2">Uncharacterized protein</fullName>
    </submittedName>
</protein>
<evidence type="ECO:0000313" key="1">
    <source>
        <dbReference type="Proteomes" id="UP000887565"/>
    </source>
</evidence>
<proteinExistence type="predicted"/>
<dbReference type="AlphaFoldDB" id="A0A915HLM6"/>
<evidence type="ECO:0000313" key="2">
    <source>
        <dbReference type="WBParaSite" id="nRc.2.0.1.t02247-RA"/>
    </source>
</evidence>
<dbReference type="WBParaSite" id="nRc.2.0.1.t02247-RA">
    <property type="protein sequence ID" value="nRc.2.0.1.t02247-RA"/>
    <property type="gene ID" value="nRc.2.0.1.g02247"/>
</dbReference>
<accession>A0A915HLM6</accession>
<sequence>MVAFVNTVARMAFIIARWSYDSTAINGTATAFKFVVFSFYDCERSPLYSVHLETVDAATSQQILTQNYGVQ</sequence>